<dbReference type="Pfam" id="PF00395">
    <property type="entry name" value="SLH"/>
    <property type="match status" value="3"/>
</dbReference>
<dbReference type="Proteomes" id="UP000644756">
    <property type="component" value="Unassembled WGS sequence"/>
</dbReference>
<gene>
    <name evidence="2" type="ORF">GCM10010916_33810</name>
</gene>
<dbReference type="EMBL" id="BMGR01000011">
    <property type="protein sequence ID" value="GGG14148.1"/>
    <property type="molecule type" value="Genomic_DNA"/>
</dbReference>
<dbReference type="InterPro" id="IPR013783">
    <property type="entry name" value="Ig-like_fold"/>
</dbReference>
<evidence type="ECO:0000313" key="3">
    <source>
        <dbReference type="Proteomes" id="UP000644756"/>
    </source>
</evidence>
<reference evidence="2" key="1">
    <citation type="journal article" date="2014" name="Int. J. Syst. Evol. Microbiol.">
        <title>Complete genome sequence of Corynebacterium casei LMG S-19264T (=DSM 44701T), isolated from a smear-ripened cheese.</title>
        <authorList>
            <consortium name="US DOE Joint Genome Institute (JGI-PGF)"/>
            <person name="Walter F."/>
            <person name="Albersmeier A."/>
            <person name="Kalinowski J."/>
            <person name="Ruckert C."/>
        </authorList>
    </citation>
    <scope>NUCLEOTIDE SEQUENCE</scope>
    <source>
        <strain evidence="2">CGMCC 1.12987</strain>
    </source>
</reference>
<dbReference type="InterPro" id="IPR051465">
    <property type="entry name" value="Cell_Envelope_Struct_Comp"/>
</dbReference>
<dbReference type="PROSITE" id="PS51272">
    <property type="entry name" value="SLH"/>
    <property type="match status" value="3"/>
</dbReference>
<accession>A0A917FYF8</accession>
<dbReference type="SUPFAM" id="SSF51445">
    <property type="entry name" value="(Trans)glycosidases"/>
    <property type="match status" value="1"/>
</dbReference>
<dbReference type="PANTHER" id="PTHR43308">
    <property type="entry name" value="OUTER MEMBRANE PROTEIN ALPHA-RELATED"/>
    <property type="match status" value="1"/>
</dbReference>
<reference evidence="2" key="2">
    <citation type="submission" date="2020-09" db="EMBL/GenBank/DDBJ databases">
        <authorList>
            <person name="Sun Q."/>
            <person name="Zhou Y."/>
        </authorList>
    </citation>
    <scope>NUCLEOTIDE SEQUENCE</scope>
    <source>
        <strain evidence="2">CGMCC 1.12987</strain>
    </source>
</reference>
<dbReference type="RefSeq" id="WP_188532245.1">
    <property type="nucleotide sequence ID" value="NZ_BMGR01000011.1"/>
</dbReference>
<organism evidence="2 3">
    <name type="scientific">Paenibacillus abyssi</name>
    <dbReference type="NCBI Taxonomy" id="1340531"/>
    <lineage>
        <taxon>Bacteria</taxon>
        <taxon>Bacillati</taxon>
        <taxon>Bacillota</taxon>
        <taxon>Bacilli</taxon>
        <taxon>Bacillales</taxon>
        <taxon>Paenibacillaceae</taxon>
        <taxon>Paenibacillus</taxon>
    </lineage>
</organism>
<dbReference type="InterPro" id="IPR003790">
    <property type="entry name" value="GHL10"/>
</dbReference>
<dbReference type="Pfam" id="PF02638">
    <property type="entry name" value="GHL10"/>
    <property type="match status" value="1"/>
</dbReference>
<dbReference type="Gene3D" id="3.20.20.80">
    <property type="entry name" value="Glycosidases"/>
    <property type="match status" value="1"/>
</dbReference>
<keyword evidence="3" id="KW-1185">Reference proteome</keyword>
<proteinExistence type="predicted"/>
<feature type="domain" description="SLH" evidence="1">
    <location>
        <begin position="1466"/>
        <end position="1526"/>
    </location>
</feature>
<dbReference type="InterPro" id="IPR001119">
    <property type="entry name" value="SLH_dom"/>
</dbReference>
<dbReference type="Gene3D" id="2.60.40.10">
    <property type="entry name" value="Immunoglobulins"/>
    <property type="match status" value="3"/>
</dbReference>
<protein>
    <recommendedName>
        <fullName evidence="1">SLH domain-containing protein</fullName>
    </recommendedName>
</protein>
<feature type="domain" description="SLH" evidence="1">
    <location>
        <begin position="1337"/>
        <end position="1396"/>
    </location>
</feature>
<evidence type="ECO:0000313" key="2">
    <source>
        <dbReference type="EMBL" id="GGG14148.1"/>
    </source>
</evidence>
<sequence>MIKQFVRPISAFLVFILIVSLLPPFTAGVSAEDIVSDNGATVQSTVTESVYLVSQDSTQKLEMNYINTAIDTTTTDYAALFTSGANVTNTVYNDEVLVKQYDVAIQVDAYGNVLEAYGPDADPPTEWAVDQNVKIPPGGYVVLAGDSSWDTSTHRKPLFLHYQKGHSVSLEKGGMPVTAVDYLNPKPGLTVNTPSGTTVTSPVFSMNGYVTNYADEIGLRLTVNQQAANITANGSFMPTVFLAPGANTLTLELWIGHKQVATTAITVTYDNSGQSGDYIEVEAAPKDISIGVSGPRQKIDVIDKDVTGIPNVIALFTRDYGNTIIVPQFNVAVQVDANNQVLSVVNPSIDGKTPNWAGPTVLEIPEGGYVLYAQDTSYANNNIKRFLATSFKVNDIIKLRKNNEVVSIKDLMSGNGLIARLALNNNSFYTVTSNQTVISGMILNIDDLNALSLTLNNTAVSIAADGTFSHMYPLSNGTNYVDVKLTKNGIEQDVRHLVIFSRPGFSPQKEVILWVDQAANARKFQTSEQVYDFLKKAKDSGVTDIAIDVKGVEGFASYKKSDLTGRPYISEIKTPSRAGSNPNLDLLEEFVKHGHALGMKIHAAINVFAEGSIANNEFAVLDQHLDWEERVYYAENNGEIKRLRESARKGLVAFVNPANDGVRDYQLKTFEEIIKNYNVDGVIHDRGRYDNEGADFSNETRVKFEAFLQARNKTLQNWPTDIYSYVNNVRVDGPLINDWWEFRSATIKSFFGEVKQLVDSYEVSTGRIIQVSSYVGSWFETYYLNGVHWGSTNFRYDARLGLNNEAVYTPGYYQTGYIEYLDFLMIGAYQTTAREIEKYITLGNVVTNGEIPLYAGIALNNVQTPAMQREVFQAGLNTTNGLMLFDASQINWPIAAAALRDELYVKDYQLGMSLPGNPDSFLEGNYYNVNLVEDNLNVMTDAFAYSTGTNRFGVEVVVDAAGNVTRVANRNQAINWSWGAPEENNSVIPQGGFVISTLDRSGTRTLRQLVANAYNIGDQARAAVLSGLLDDEGRETSSGSYSLQGQIEVLGPGQASVLVNGEPAAVDARGVFTANVPLSMGKNTVTVDVIVDGLKTNSKTVEITRIESSGGYIPPVTPVTPPEPEREIIRTEIGEDGRLSTVVDVDLDRMLEEIEQLLAASTKVLTYSVEDTGDGLTLNLPVSGISKAAELLTDGTIVIETPLGNLDIPIRVLQDAISEDMEASILEVRIAKTNAEQEDEAGGSLSAEGASKIGEMFEIGLVLQDGGTVRELAQLSGGYLTFTLPNPLYVDPARTTALSYDADTGELAFVPAIFTAGDEGYQAELMLADGGMFIIAAAHKTFADLSGHWANDDVSLLASKWLVDGMSESRFAPNEPLTRAQFAALLVRSLGLKEQSQIPVFNDVNAGDWFAGAVGTAADKGLIQGFGNGDFRPDEEITREQISVMLLRAMNIAGAESSDTSLDDALQGFGDRDTIASWSEEAVSLIVESGLMEGRPNNSFDPQASTTRAEGVVVLKRLLQLAGFMN</sequence>
<feature type="domain" description="SLH" evidence="1">
    <location>
        <begin position="1397"/>
        <end position="1460"/>
    </location>
</feature>
<dbReference type="InterPro" id="IPR017853">
    <property type="entry name" value="GH"/>
</dbReference>
<evidence type="ECO:0000259" key="1">
    <source>
        <dbReference type="PROSITE" id="PS51272"/>
    </source>
</evidence>
<name>A0A917FYF8_9BACL</name>
<comment type="caution">
    <text evidence="2">The sequence shown here is derived from an EMBL/GenBank/DDBJ whole genome shotgun (WGS) entry which is preliminary data.</text>
</comment>
<dbReference type="PANTHER" id="PTHR43308:SF5">
    <property type="entry name" value="S-LAYER PROTEIN _ PEPTIDOGLYCAN ENDO-BETA-N-ACETYLGLUCOSAMINIDASE"/>
    <property type="match status" value="1"/>
</dbReference>